<sequence>MARITPPKPTCLCNHRLLRRLLAKTQASGIQLQLIQEKLASPTQPKPQSLQAQVPSSFSSLSHLTNHGGYRPEMTPSPILHQVQPKETGSLKAEGNQPRNSASEPLLMTKADLALERRYYFAWGTLLMGVLMSFGDLWGPRIQQECDGCGSKNDVLNGCVLQPQKDARVPLLFTRKKYFREEKSWVKPESEGSRTQPKQLHTAGPSTFGTGTALGRTPRYKGLFPLLNNHRNFASDAFQPTPPINPLDNREMFLQKLLNRYRKGPGPGRPAHVVKWFAEAKEWSKSGGLAGLRYPDFMRKKHLEDNVAPSALRLYNKSAPSWMQIKAASDQKKARSTIVWVIIGTVSGVLIGKYADLPGLKYLKKKLIEFKKEDWKADSRISRRKLLEAIEASGVKTKDEVVDIIKKF</sequence>
<organism evidence="2 3">
    <name type="scientific">Ascobolus immersus RN42</name>
    <dbReference type="NCBI Taxonomy" id="1160509"/>
    <lineage>
        <taxon>Eukaryota</taxon>
        <taxon>Fungi</taxon>
        <taxon>Dikarya</taxon>
        <taxon>Ascomycota</taxon>
        <taxon>Pezizomycotina</taxon>
        <taxon>Pezizomycetes</taxon>
        <taxon>Pezizales</taxon>
        <taxon>Ascobolaceae</taxon>
        <taxon>Ascobolus</taxon>
    </lineage>
</organism>
<reference evidence="2 3" key="1">
    <citation type="journal article" date="2018" name="Nat. Ecol. Evol.">
        <title>Pezizomycetes genomes reveal the molecular basis of ectomycorrhizal truffle lifestyle.</title>
        <authorList>
            <person name="Murat C."/>
            <person name="Payen T."/>
            <person name="Noel B."/>
            <person name="Kuo A."/>
            <person name="Morin E."/>
            <person name="Chen J."/>
            <person name="Kohler A."/>
            <person name="Krizsan K."/>
            <person name="Balestrini R."/>
            <person name="Da Silva C."/>
            <person name="Montanini B."/>
            <person name="Hainaut M."/>
            <person name="Levati E."/>
            <person name="Barry K.W."/>
            <person name="Belfiori B."/>
            <person name="Cichocki N."/>
            <person name="Clum A."/>
            <person name="Dockter R.B."/>
            <person name="Fauchery L."/>
            <person name="Guy J."/>
            <person name="Iotti M."/>
            <person name="Le Tacon F."/>
            <person name="Lindquist E.A."/>
            <person name="Lipzen A."/>
            <person name="Malagnac F."/>
            <person name="Mello A."/>
            <person name="Molinier V."/>
            <person name="Miyauchi S."/>
            <person name="Poulain J."/>
            <person name="Riccioni C."/>
            <person name="Rubini A."/>
            <person name="Sitrit Y."/>
            <person name="Splivallo R."/>
            <person name="Traeger S."/>
            <person name="Wang M."/>
            <person name="Zifcakova L."/>
            <person name="Wipf D."/>
            <person name="Zambonelli A."/>
            <person name="Paolocci F."/>
            <person name="Nowrousian M."/>
            <person name="Ottonello S."/>
            <person name="Baldrian P."/>
            <person name="Spatafora J.W."/>
            <person name="Henrissat B."/>
            <person name="Nagy L.G."/>
            <person name="Aury J.M."/>
            <person name="Wincker P."/>
            <person name="Grigoriev I.V."/>
            <person name="Bonfante P."/>
            <person name="Martin F.M."/>
        </authorList>
    </citation>
    <scope>NUCLEOTIDE SEQUENCE [LARGE SCALE GENOMIC DNA]</scope>
    <source>
        <strain evidence="2 3">RN42</strain>
    </source>
</reference>
<feature type="compositionally biased region" description="Polar residues" evidence="1">
    <location>
        <begin position="193"/>
        <end position="210"/>
    </location>
</feature>
<dbReference type="EMBL" id="ML119673">
    <property type="protein sequence ID" value="RPA82242.1"/>
    <property type="molecule type" value="Genomic_DNA"/>
</dbReference>
<proteinExistence type="predicted"/>
<dbReference type="AlphaFoldDB" id="A0A3N4I827"/>
<dbReference type="Proteomes" id="UP000275078">
    <property type="component" value="Unassembled WGS sequence"/>
</dbReference>
<evidence type="ECO:0000256" key="1">
    <source>
        <dbReference type="SAM" id="MobiDB-lite"/>
    </source>
</evidence>
<feature type="region of interest" description="Disordered" evidence="1">
    <location>
        <begin position="185"/>
        <end position="212"/>
    </location>
</feature>
<protein>
    <submittedName>
        <fullName evidence="2">Uncharacterized protein</fullName>
    </submittedName>
</protein>
<accession>A0A3N4I827</accession>
<evidence type="ECO:0000313" key="2">
    <source>
        <dbReference type="EMBL" id="RPA82242.1"/>
    </source>
</evidence>
<name>A0A3N4I827_ASCIM</name>
<gene>
    <name evidence="2" type="ORF">BJ508DRAFT_325774</name>
</gene>
<evidence type="ECO:0000313" key="3">
    <source>
        <dbReference type="Proteomes" id="UP000275078"/>
    </source>
</evidence>
<keyword evidence="3" id="KW-1185">Reference proteome</keyword>